<proteinExistence type="predicted"/>
<reference evidence="1" key="1">
    <citation type="journal article" date="2015" name="Nature">
        <title>Complex archaea that bridge the gap between prokaryotes and eukaryotes.</title>
        <authorList>
            <person name="Spang A."/>
            <person name="Saw J.H."/>
            <person name="Jorgensen S.L."/>
            <person name="Zaremba-Niedzwiedzka K."/>
            <person name="Martijn J."/>
            <person name="Lind A.E."/>
            <person name="van Eijk R."/>
            <person name="Schleper C."/>
            <person name="Guy L."/>
            <person name="Ettema T.J."/>
        </authorList>
    </citation>
    <scope>NUCLEOTIDE SEQUENCE</scope>
</reference>
<feature type="non-terminal residue" evidence="1">
    <location>
        <position position="1"/>
    </location>
</feature>
<protein>
    <submittedName>
        <fullName evidence="1">Uncharacterized protein</fullName>
    </submittedName>
</protein>
<name>A0A0F9CA82_9ZZZZ</name>
<gene>
    <name evidence="1" type="ORF">LCGC14_2691280</name>
</gene>
<evidence type="ECO:0000313" key="1">
    <source>
        <dbReference type="EMBL" id="KKK93601.1"/>
    </source>
</evidence>
<dbReference type="AlphaFoldDB" id="A0A0F9CA82"/>
<comment type="caution">
    <text evidence="1">The sequence shown here is derived from an EMBL/GenBank/DDBJ whole genome shotgun (WGS) entry which is preliminary data.</text>
</comment>
<accession>A0A0F9CA82</accession>
<sequence>HLVLEGSIDASIAKTMVEKQAVIDKALDATHEARVVEAEEPVIPVKSTTTSATKKAIHAEAKKLTQAQIEAVHAALKYLTSLDSDRAQVLNAAGFSKIDSDIGHSLAGTASLTARQAALGKRIVTKYHRQLEPGLVAAVKGEDEDA</sequence>
<organism evidence="1">
    <name type="scientific">marine sediment metagenome</name>
    <dbReference type="NCBI Taxonomy" id="412755"/>
    <lineage>
        <taxon>unclassified sequences</taxon>
        <taxon>metagenomes</taxon>
        <taxon>ecological metagenomes</taxon>
    </lineage>
</organism>
<dbReference type="EMBL" id="LAZR01047704">
    <property type="protein sequence ID" value="KKK93601.1"/>
    <property type="molecule type" value="Genomic_DNA"/>
</dbReference>